<accession>A0ABQ9J4Q4</accession>
<dbReference type="CDD" id="cd04269">
    <property type="entry name" value="ZnMc_adamalysin_II_like"/>
    <property type="match status" value="1"/>
</dbReference>
<keyword evidence="1" id="KW-0378">Hydrolase</keyword>
<keyword evidence="1" id="KW-0482">Metalloprotease</keyword>
<dbReference type="SUPFAM" id="SSF55486">
    <property type="entry name" value="Metalloproteases ('zincins'), catalytic domain"/>
    <property type="match status" value="1"/>
</dbReference>
<organism evidence="5 6">
    <name type="scientific">Molorchus minor</name>
    <dbReference type="NCBI Taxonomy" id="1323400"/>
    <lineage>
        <taxon>Eukaryota</taxon>
        <taxon>Metazoa</taxon>
        <taxon>Ecdysozoa</taxon>
        <taxon>Arthropoda</taxon>
        <taxon>Hexapoda</taxon>
        <taxon>Insecta</taxon>
        <taxon>Pterygota</taxon>
        <taxon>Neoptera</taxon>
        <taxon>Endopterygota</taxon>
        <taxon>Coleoptera</taxon>
        <taxon>Polyphaga</taxon>
        <taxon>Cucujiformia</taxon>
        <taxon>Chrysomeloidea</taxon>
        <taxon>Cerambycidae</taxon>
        <taxon>Lamiinae</taxon>
        <taxon>Monochamini</taxon>
        <taxon>Molorchus</taxon>
    </lineage>
</organism>
<dbReference type="InterPro" id="IPR002870">
    <property type="entry name" value="Peptidase_M12B_N"/>
</dbReference>
<name>A0ABQ9J4Q4_9CUCU</name>
<dbReference type="InterPro" id="IPR001590">
    <property type="entry name" value="Peptidase_M12B"/>
</dbReference>
<feature type="domain" description="Peptidase M12B" evidence="4">
    <location>
        <begin position="236"/>
        <end position="378"/>
    </location>
</feature>
<evidence type="ECO:0000313" key="6">
    <source>
        <dbReference type="Proteomes" id="UP001162164"/>
    </source>
</evidence>
<dbReference type="InterPro" id="IPR034027">
    <property type="entry name" value="Reprolysin_adamalysin"/>
</dbReference>
<feature type="active site" evidence="3">
    <location>
        <position position="373"/>
    </location>
</feature>
<sequence>MTIFYLIEWVMQGGGKLPDIKKVWNFGMRAKPRFIAGDFTIIEGTPTNSLEVAYDKVFGTMTDNVLLLDNMLIYLHFCVDFRTEERGAHHDHVQITLEIDGENFVLDLTLNKQLLPKGFFYKHQENGKHKIKRPTTEEVELCQYNGKVRGKPDSWVALSTCNGLSGVIFDGIEMHYIEKDMKSIEGGLDVPHFLYKHSDLEEHNKTCGYGGDAYKRDADENELLVRGPYNANKESKYVELVLVIDNQEFKELGESNTRVYNHAKTLANIINGLYSPLNIFIALVGVVIWNEQDEINFSPNGDTTLTNFLHYRREKLIKQHPNDNAQLLTKFNFDNGVVGKALKGPICTYEYSGGVNTDHSSVVGLVATTVAHEMGHNFDKLELNVSTLEWDMQLSKLNNSKLPTEIFSMRLPDWRL</sequence>
<dbReference type="Gene3D" id="3.40.390.10">
    <property type="entry name" value="Collagenase (Catalytic Domain)"/>
    <property type="match status" value="1"/>
</dbReference>
<dbReference type="Pfam" id="PF01421">
    <property type="entry name" value="Reprolysin"/>
    <property type="match status" value="1"/>
</dbReference>
<keyword evidence="1" id="KW-0645">Protease</keyword>
<reference evidence="5" key="1">
    <citation type="journal article" date="2023" name="Insect Mol. Biol.">
        <title>Genome sequencing provides insights into the evolution of gene families encoding plant cell wall-degrading enzymes in longhorned beetles.</title>
        <authorList>
            <person name="Shin N.R."/>
            <person name="Okamura Y."/>
            <person name="Kirsch R."/>
            <person name="Pauchet Y."/>
        </authorList>
    </citation>
    <scope>NUCLEOTIDE SEQUENCE</scope>
    <source>
        <strain evidence="5">MMC_N1</strain>
    </source>
</reference>
<evidence type="ECO:0000256" key="3">
    <source>
        <dbReference type="PROSITE-ProRule" id="PRU00276"/>
    </source>
</evidence>
<dbReference type="PANTHER" id="PTHR11905">
    <property type="entry name" value="ADAM A DISINTEGRIN AND METALLOPROTEASE DOMAIN"/>
    <property type="match status" value="1"/>
</dbReference>
<keyword evidence="2" id="KW-1015">Disulfide bond</keyword>
<gene>
    <name evidence="5" type="ORF">NQ317_008193</name>
</gene>
<dbReference type="InterPro" id="IPR024079">
    <property type="entry name" value="MetalloPept_cat_dom_sf"/>
</dbReference>
<dbReference type="EMBL" id="JAPWTJ010001240">
    <property type="protein sequence ID" value="KAJ8973101.1"/>
    <property type="molecule type" value="Genomic_DNA"/>
</dbReference>
<protein>
    <recommendedName>
        <fullName evidence="4">Peptidase M12B domain-containing protein</fullName>
    </recommendedName>
</protein>
<keyword evidence="6" id="KW-1185">Reference proteome</keyword>
<comment type="caution">
    <text evidence="3">Lacks conserved residue(s) required for the propagation of feature annotation.</text>
</comment>
<evidence type="ECO:0000259" key="4">
    <source>
        <dbReference type="PROSITE" id="PS50215"/>
    </source>
</evidence>
<evidence type="ECO:0000256" key="2">
    <source>
        <dbReference type="ARBA" id="ARBA00023157"/>
    </source>
</evidence>
<dbReference type="PANTHER" id="PTHR11905:SF159">
    <property type="entry name" value="ADAM METALLOPROTEASE"/>
    <property type="match status" value="1"/>
</dbReference>
<proteinExistence type="predicted"/>
<comment type="caution">
    <text evidence="5">The sequence shown here is derived from an EMBL/GenBank/DDBJ whole genome shotgun (WGS) entry which is preliminary data.</text>
</comment>
<evidence type="ECO:0000313" key="5">
    <source>
        <dbReference type="EMBL" id="KAJ8973101.1"/>
    </source>
</evidence>
<evidence type="ECO:0000256" key="1">
    <source>
        <dbReference type="ARBA" id="ARBA00023049"/>
    </source>
</evidence>
<dbReference type="Proteomes" id="UP001162164">
    <property type="component" value="Unassembled WGS sequence"/>
</dbReference>
<dbReference type="Pfam" id="PF01562">
    <property type="entry name" value="Pep_M12B_propep"/>
    <property type="match status" value="1"/>
</dbReference>
<dbReference type="PROSITE" id="PS50215">
    <property type="entry name" value="ADAM_MEPRO"/>
    <property type="match status" value="1"/>
</dbReference>